<dbReference type="InterPro" id="IPR000714">
    <property type="entry name" value="EHV_Unk"/>
</dbReference>
<keyword evidence="6" id="KW-0946">Virion</keyword>
<sequence length="350" mass="39249">MEESYAKKLFPLALVSPNHITENASLNSYNFPQNKVCFFSKTFTHAVAAASVLWADLHAISQRLFEEKCKGVSNNYKFSRNLLIYVAERIKFSFFEALKESMHDTPSPEKYVDVNSLQLETFKNEDYETSSKNDSFVYDHGSTDYERPFENVDCVRDPNGSVETSECSEGAIKIDEEKSSLSETSYGLTETAGSLTIESSDSSMDVWSPDNCQARALAQTYNLRAVIARLLQQRLNSQLPTDYQDAEKLISSSLLLAAHWCCLWHDRPCGIGSLYTDLYEADLFATGSGYKDIAIHEYETYASGLHAAASLITKETGEYENLRCAEDEKEKKTLRFVRAAAMAAALSSNK</sequence>
<evidence type="ECO:0000256" key="1">
    <source>
        <dbReference type="ARBA" id="ARBA00004428"/>
    </source>
</evidence>
<dbReference type="GO" id="GO:0044204">
    <property type="term" value="C:host cell nuclear matrix"/>
    <property type="evidence" value="ECO:0007669"/>
    <property type="project" value="UniProtKB-SubCell"/>
</dbReference>
<dbReference type="EMBL" id="MK360902">
    <property type="protein sequence ID" value="QEG54084.1"/>
    <property type="molecule type" value="Genomic_DNA"/>
</dbReference>
<comment type="subcellular location">
    <subcellularLocation>
        <location evidence="1">Host nucleus matrix</location>
    </subcellularLocation>
    <subcellularLocation>
        <location evidence="2">Virion tegument</location>
    </subcellularLocation>
</comment>
<keyword evidence="4" id="KW-1048">Host nucleus</keyword>
<evidence type="ECO:0000256" key="2">
    <source>
        <dbReference type="ARBA" id="ARBA00004535"/>
    </source>
</evidence>
<evidence type="ECO:0000313" key="8">
    <source>
        <dbReference type="Proteomes" id="UP001144437"/>
    </source>
</evidence>
<evidence type="ECO:0000256" key="3">
    <source>
        <dbReference type="ARBA" id="ARBA00005815"/>
    </source>
</evidence>
<evidence type="ECO:0000313" key="7">
    <source>
        <dbReference type="EMBL" id="QEG54084.1"/>
    </source>
</evidence>
<dbReference type="RefSeq" id="YP_010801620.1">
    <property type="nucleotide sequence ID" value="NC_076966.1"/>
</dbReference>
<dbReference type="GO" id="GO:0019033">
    <property type="term" value="C:viral tegument"/>
    <property type="evidence" value="ECO:0007669"/>
    <property type="project" value="UniProtKB-SubCell"/>
</dbReference>
<keyword evidence="5" id="KW-0920">Virion tegument</keyword>
<protein>
    <submittedName>
        <fullName evidence="7">Virion protein US10</fullName>
    </submittedName>
</protein>
<dbReference type="KEGG" id="vg:80540331"/>
<organism evidence="7 8">
    <name type="scientific">Cacatuid alphaherpesvirus 2</name>
    <dbReference type="NCBI Taxonomy" id="2604840"/>
    <lineage>
        <taxon>Viruses</taxon>
        <taxon>Duplodnaviria</taxon>
        <taxon>Heunggongvirae</taxon>
        <taxon>Peploviricota</taxon>
        <taxon>Herviviricetes</taxon>
        <taxon>Herpesvirales</taxon>
        <taxon>Orthoherpesviridae</taxon>
        <taxon>Alphaherpesvirinae</taxon>
        <taxon>Iltovirus</taxon>
        <taxon>Iltovirus cacatuidalpha2</taxon>
    </lineage>
</organism>
<dbReference type="Proteomes" id="UP001144437">
    <property type="component" value="Segment"/>
</dbReference>
<comment type="similarity">
    <text evidence="3">Belongs to the herpesviridae US10 family.</text>
</comment>
<accession>A0A5B9R2P3</accession>
<dbReference type="Pfam" id="PF02053">
    <property type="entry name" value="Gene66"/>
    <property type="match status" value="1"/>
</dbReference>
<evidence type="ECO:0000256" key="6">
    <source>
        <dbReference type="ARBA" id="ARBA00022844"/>
    </source>
</evidence>
<dbReference type="GeneID" id="80540331"/>
<evidence type="ECO:0000256" key="5">
    <source>
        <dbReference type="ARBA" id="ARBA00022580"/>
    </source>
</evidence>
<name>A0A5B9R2P3_9ALPH</name>
<keyword evidence="8" id="KW-1185">Reference proteome</keyword>
<evidence type="ECO:0000256" key="4">
    <source>
        <dbReference type="ARBA" id="ARBA00022562"/>
    </source>
</evidence>
<proteinExistence type="inferred from homology"/>
<dbReference type="GO" id="GO:0008270">
    <property type="term" value="F:zinc ion binding"/>
    <property type="evidence" value="ECO:0007669"/>
    <property type="project" value="InterPro"/>
</dbReference>
<reference evidence="7" key="1">
    <citation type="journal article" date="2019" name="Vet. Microbiol.">
        <title>Disease surveillance in wild Victorian cacatuids reveals co-infection with multiple agents and detection of novel avian viruses.</title>
        <authorList>
            <person name="Sutherland M."/>
            <person name="Sarker S."/>
            <person name="Vaz P.K."/>
            <person name="Legione A.R."/>
            <person name="Devlin J.M."/>
            <person name="Macwhirter P.L."/>
            <person name="Whiteley P.L."/>
            <person name="Raidal S.R."/>
        </authorList>
    </citation>
    <scope>NUCLEOTIDE SEQUENCE</scope>
    <source>
        <strain evidence="7">97-0001</strain>
    </source>
</reference>